<dbReference type="PANTHER" id="PTHR38342">
    <property type="entry name" value="SLR5037 PROTEIN"/>
    <property type="match status" value="1"/>
</dbReference>
<protein>
    <recommendedName>
        <fullName evidence="1">DUF302 domain-containing protein</fullName>
    </recommendedName>
</protein>
<evidence type="ECO:0000259" key="1">
    <source>
        <dbReference type="Pfam" id="PF03625"/>
    </source>
</evidence>
<accession>A0A0J6VC59</accession>
<dbReference type="Pfam" id="PF03625">
    <property type="entry name" value="DUF302"/>
    <property type="match status" value="1"/>
</dbReference>
<dbReference type="RefSeq" id="WP_048473146.1">
    <property type="nucleotide sequence ID" value="NZ_JYNL01000068.1"/>
</dbReference>
<keyword evidence="3" id="KW-1185">Reference proteome</keyword>
<dbReference type="SMR" id="A0A0J6VC59"/>
<dbReference type="Gene3D" id="3.30.310.70">
    <property type="entry name" value="TT1751-like domain"/>
    <property type="match status" value="1"/>
</dbReference>
<proteinExistence type="predicted"/>
<dbReference type="PIRSF" id="PIRSF021774">
    <property type="entry name" value="UCP021774"/>
    <property type="match status" value="1"/>
</dbReference>
<dbReference type="STRING" id="37916.MCHLDSM_06027"/>
<reference evidence="2 3" key="1">
    <citation type="journal article" date="2015" name="Genome Biol. Evol.">
        <title>Characterization of Three Mycobacterium spp. with Potential Use in Bioremediation by Genome Sequencing and Comparative Genomics.</title>
        <authorList>
            <person name="Das S."/>
            <person name="Pettersson B.M."/>
            <person name="Behra P.R."/>
            <person name="Ramesh M."/>
            <person name="Dasgupta S."/>
            <person name="Bhattacharya A."/>
            <person name="Kirsebom L.A."/>
        </authorList>
    </citation>
    <scope>NUCLEOTIDE SEQUENCE [LARGE SCALE GENOMIC DNA]</scope>
    <source>
        <strain evidence="2 3">DSM 43826</strain>
    </source>
</reference>
<dbReference type="AlphaFoldDB" id="A0A0J6VC59"/>
<dbReference type="InterPro" id="IPR016796">
    <property type="entry name" value="UCP021774"/>
</dbReference>
<gene>
    <name evidence="2" type="ORF">MCHLDSM_06027</name>
</gene>
<comment type="caution">
    <text evidence="2">The sequence shown here is derived from an EMBL/GenBank/DDBJ whole genome shotgun (WGS) entry which is preliminary data.</text>
</comment>
<dbReference type="PANTHER" id="PTHR38342:SF1">
    <property type="entry name" value="SLR5037 PROTEIN"/>
    <property type="match status" value="1"/>
</dbReference>
<dbReference type="SUPFAM" id="SSF103247">
    <property type="entry name" value="TT1751-like"/>
    <property type="match status" value="1"/>
</dbReference>
<dbReference type="InterPro" id="IPR035923">
    <property type="entry name" value="TT1751-like_sf"/>
</dbReference>
<name>A0A0J6VC59_9MYCO</name>
<dbReference type="EMBL" id="JYNL01000068">
    <property type="protein sequence ID" value="KMO68500.1"/>
    <property type="molecule type" value="Genomic_DNA"/>
</dbReference>
<dbReference type="Proteomes" id="UP000036513">
    <property type="component" value="Unassembled WGS sequence"/>
</dbReference>
<evidence type="ECO:0000313" key="3">
    <source>
        <dbReference type="Proteomes" id="UP000036513"/>
    </source>
</evidence>
<dbReference type="CDD" id="cd14797">
    <property type="entry name" value="DUF302"/>
    <property type="match status" value="1"/>
</dbReference>
<sequence length="137" mass="14766">MTLAISTTLRASFEEAVEMTRKALAQQGFGVLTEIDVKATLKAKLDEDMEDYLILGACNPALAHRAVDVDRQIGLLLPCNVVVRSDPKRDGVVIVDAMDPQIMVQVADQPGLREVADDAAVRLHAAIDALSLSSPKE</sequence>
<feature type="domain" description="DUF302" evidence="1">
    <location>
        <begin position="35"/>
        <end position="100"/>
    </location>
</feature>
<dbReference type="InterPro" id="IPR005180">
    <property type="entry name" value="DUF302"/>
</dbReference>
<dbReference type="PATRIC" id="fig|37916.4.peg.6049"/>
<organism evidence="2 3">
    <name type="scientific">Mycolicibacterium chlorophenolicum</name>
    <dbReference type="NCBI Taxonomy" id="37916"/>
    <lineage>
        <taxon>Bacteria</taxon>
        <taxon>Bacillati</taxon>
        <taxon>Actinomycetota</taxon>
        <taxon>Actinomycetes</taxon>
        <taxon>Mycobacteriales</taxon>
        <taxon>Mycobacteriaceae</taxon>
        <taxon>Mycolicibacterium</taxon>
    </lineage>
</organism>
<evidence type="ECO:0000313" key="2">
    <source>
        <dbReference type="EMBL" id="KMO68500.1"/>
    </source>
</evidence>